<accession>A0A5N5K6L4</accession>
<comment type="caution">
    <text evidence="3">The sequence shown here is derived from an EMBL/GenBank/DDBJ whole genome shotgun (WGS) entry which is preliminary data.</text>
</comment>
<dbReference type="Gene3D" id="3.40.640.10">
    <property type="entry name" value="Type I PLP-dependent aspartate aminotransferase-like (Major domain)"/>
    <property type="match status" value="1"/>
</dbReference>
<evidence type="ECO:0000256" key="1">
    <source>
        <dbReference type="SAM" id="MobiDB-lite"/>
    </source>
</evidence>
<dbReference type="Proteomes" id="UP000326939">
    <property type="component" value="Chromosome 15"/>
</dbReference>
<proteinExistence type="predicted"/>
<reference evidence="4" key="1">
    <citation type="journal article" date="2019" name="Gigascience">
        <title>De novo genome assembly of the endangered Acer yangbiense, a plant species with extremely small populations endemic to Yunnan Province, China.</title>
        <authorList>
            <person name="Yang J."/>
            <person name="Wariss H.M."/>
            <person name="Tao L."/>
            <person name="Zhang R."/>
            <person name="Yun Q."/>
            <person name="Hollingsworth P."/>
            <person name="Dao Z."/>
            <person name="Luo G."/>
            <person name="Guo H."/>
            <person name="Ma Y."/>
            <person name="Sun W."/>
        </authorList>
    </citation>
    <scope>NUCLEOTIDE SEQUENCE [LARGE SCALE GENOMIC DNA]</scope>
    <source>
        <strain evidence="4">cv. br00</strain>
    </source>
</reference>
<evidence type="ECO:0000313" key="4">
    <source>
        <dbReference type="Proteomes" id="UP000326939"/>
    </source>
</evidence>
<name>A0A5N5K6L4_9ROSI</name>
<dbReference type="SUPFAM" id="SSF53383">
    <property type="entry name" value="PLP-dependent transferases"/>
    <property type="match status" value="1"/>
</dbReference>
<gene>
    <name evidence="3" type="ORF">DKX38_023179</name>
</gene>
<dbReference type="PANTHER" id="PTHR14237:SF88">
    <property type="entry name" value="PYRIDOXAL PHOSPHATE (PLP)-DEPENDENT TRANSFERASES SUPERFAMILY PROTEIN"/>
    <property type="match status" value="1"/>
</dbReference>
<feature type="domain" description="Aminotransferase class V" evidence="2">
    <location>
        <begin position="227"/>
        <end position="433"/>
    </location>
</feature>
<dbReference type="InterPro" id="IPR000192">
    <property type="entry name" value="Aminotrans_V_dom"/>
</dbReference>
<evidence type="ECO:0000313" key="3">
    <source>
        <dbReference type="EMBL" id="KAB5525430.1"/>
    </source>
</evidence>
<dbReference type="AlphaFoldDB" id="A0A5N5K6L4"/>
<protein>
    <recommendedName>
        <fullName evidence="2">Aminotransferase class V domain-containing protein</fullName>
    </recommendedName>
</protein>
<dbReference type="EMBL" id="VDCV01000015">
    <property type="protein sequence ID" value="KAB5525430.1"/>
    <property type="molecule type" value="Genomic_DNA"/>
</dbReference>
<keyword evidence="4" id="KW-1185">Reference proteome</keyword>
<organism evidence="3 4">
    <name type="scientific">Salix brachista</name>
    <dbReference type="NCBI Taxonomy" id="2182728"/>
    <lineage>
        <taxon>Eukaryota</taxon>
        <taxon>Viridiplantae</taxon>
        <taxon>Streptophyta</taxon>
        <taxon>Embryophyta</taxon>
        <taxon>Tracheophyta</taxon>
        <taxon>Spermatophyta</taxon>
        <taxon>Magnoliopsida</taxon>
        <taxon>eudicotyledons</taxon>
        <taxon>Gunneridae</taxon>
        <taxon>Pentapetalae</taxon>
        <taxon>rosids</taxon>
        <taxon>fabids</taxon>
        <taxon>Malpighiales</taxon>
        <taxon>Salicaceae</taxon>
        <taxon>Saliceae</taxon>
        <taxon>Salix</taxon>
    </lineage>
</organism>
<dbReference type="InterPro" id="IPR015424">
    <property type="entry name" value="PyrdxlP-dep_Trfase"/>
</dbReference>
<sequence length="714" mass="79995">MAIIGKDNWHGYNGDSSPCTHIMETAEEEMALAQEAHKQEESGEGGRNDEIISVVVRGYSREKMQPRCLEVVSQVCLNGCCPSPILGFSEPLNKTSKPRNTSATCRQNFAKTTTSSIFPNTHFTNPESLPSLQESFDGFIKVYPQYSETYQVDQTRAQEYNHLAISNHTCLDYIGIGLFSYAQLQKHGLDKQILPSASSPPPPPQNTQNMHVPFFSLSYKTGNLKTQLLHGGQESALESAMKKRIMSFLNISENDYSMVFTANRTSAFKLLAESYPFKTSRKLLTVYDYESEAVEAMINSSEKKGAQVMSAEFSWPGLRIQSSKLKKMVEMKSKRKKMKRGLFVFPLHSRMTGARYPYLWMNRAKENEWHILIDACALGPKDMDSFGLSLIRPDFLICSFYKIFGENPSGFGCLFVKKSTVPILEDSLGSGMVNLVLAKKPLRLLDEFSGTDSDFEHLSKLGLQEDELDSSNSFSGPISSQATQSGRVEQGETSESQTTGATGKQKVSKTLEIVESGKPAEVMRQENGILEIECRGLDQVDSLGLTRVSNRARCLINWMVNALLKLKHPNTEEIPLVRIYGPRVKFDRGPALAFNLFDWKGEKVEAPLVQKLADRSNISLSYGFLHHISFPDKYEEEKATVLEKRVSGAKGAVKNNRKEKGDLGITVVTVALGVLANFEDTYRFWAFIAQFLDADFVEKAKWRYTALNQNTVEV</sequence>
<evidence type="ECO:0000259" key="2">
    <source>
        <dbReference type="Pfam" id="PF00266"/>
    </source>
</evidence>
<dbReference type="PANTHER" id="PTHR14237">
    <property type="entry name" value="MOLYBDOPTERIN COFACTOR SULFURASE MOSC"/>
    <property type="match status" value="1"/>
</dbReference>
<feature type="compositionally biased region" description="Polar residues" evidence="1">
    <location>
        <begin position="470"/>
        <end position="502"/>
    </location>
</feature>
<dbReference type="Pfam" id="PF00266">
    <property type="entry name" value="Aminotran_5"/>
    <property type="match status" value="1"/>
</dbReference>
<feature type="region of interest" description="Disordered" evidence="1">
    <location>
        <begin position="467"/>
        <end position="507"/>
    </location>
</feature>
<dbReference type="InterPro" id="IPR015421">
    <property type="entry name" value="PyrdxlP-dep_Trfase_major"/>
</dbReference>